<dbReference type="GO" id="GO:0003677">
    <property type="term" value="F:DNA binding"/>
    <property type="evidence" value="ECO:0007669"/>
    <property type="project" value="InterPro"/>
</dbReference>
<dbReference type="EMBL" id="CP002546">
    <property type="protein sequence ID" value="ADY60905.1"/>
    <property type="molecule type" value="Genomic_DNA"/>
</dbReference>
<name>F0SL22_RUBBR</name>
<dbReference type="Proteomes" id="UP000006860">
    <property type="component" value="Chromosome"/>
</dbReference>
<organism evidence="2 3">
    <name type="scientific">Rubinisphaera brasiliensis (strain ATCC 49424 / DSM 5305 / JCM 21570 / IAM 15109 / NBRC 103401 / IFAM 1448)</name>
    <name type="common">Planctomyces brasiliensis</name>
    <dbReference type="NCBI Taxonomy" id="756272"/>
    <lineage>
        <taxon>Bacteria</taxon>
        <taxon>Pseudomonadati</taxon>
        <taxon>Planctomycetota</taxon>
        <taxon>Planctomycetia</taxon>
        <taxon>Planctomycetales</taxon>
        <taxon>Planctomycetaceae</taxon>
        <taxon>Rubinisphaera</taxon>
    </lineage>
</organism>
<protein>
    <submittedName>
        <fullName evidence="2">DNA binding domain protein, excisionase family</fullName>
    </submittedName>
</protein>
<accession>F0SL22</accession>
<dbReference type="SUPFAM" id="SSF46955">
    <property type="entry name" value="Putative DNA-binding domain"/>
    <property type="match status" value="1"/>
</dbReference>
<evidence type="ECO:0000313" key="2">
    <source>
        <dbReference type="EMBL" id="ADY60905.1"/>
    </source>
</evidence>
<sequence>MLESCNALQGQMLTYKDAASYLALSERTVWRLVKSGELKAAKVGGAVRIDPADLRDYVERSKQGA</sequence>
<feature type="domain" description="Helix-turn-helix" evidence="1">
    <location>
        <begin position="12"/>
        <end position="60"/>
    </location>
</feature>
<dbReference type="AlphaFoldDB" id="F0SL22"/>
<keyword evidence="3" id="KW-1185">Reference proteome</keyword>
<dbReference type="InterPro" id="IPR009061">
    <property type="entry name" value="DNA-bd_dom_put_sf"/>
</dbReference>
<dbReference type="RefSeq" id="WP_013629625.1">
    <property type="nucleotide sequence ID" value="NC_015174.1"/>
</dbReference>
<proteinExistence type="predicted"/>
<dbReference type="InterPro" id="IPR010093">
    <property type="entry name" value="SinI_DNA-bd"/>
</dbReference>
<dbReference type="InterPro" id="IPR041657">
    <property type="entry name" value="HTH_17"/>
</dbReference>
<evidence type="ECO:0000259" key="1">
    <source>
        <dbReference type="Pfam" id="PF12728"/>
    </source>
</evidence>
<dbReference type="Pfam" id="PF12728">
    <property type="entry name" value="HTH_17"/>
    <property type="match status" value="1"/>
</dbReference>
<reference evidence="3" key="1">
    <citation type="submission" date="2011-02" db="EMBL/GenBank/DDBJ databases">
        <title>The complete genome of Planctomyces brasiliensis DSM 5305.</title>
        <authorList>
            <person name="Lucas S."/>
            <person name="Copeland A."/>
            <person name="Lapidus A."/>
            <person name="Bruce D."/>
            <person name="Goodwin L."/>
            <person name="Pitluck S."/>
            <person name="Kyrpides N."/>
            <person name="Mavromatis K."/>
            <person name="Pagani I."/>
            <person name="Ivanova N."/>
            <person name="Ovchinnikova G."/>
            <person name="Lu M."/>
            <person name="Detter J.C."/>
            <person name="Han C."/>
            <person name="Land M."/>
            <person name="Hauser L."/>
            <person name="Markowitz V."/>
            <person name="Cheng J.-F."/>
            <person name="Hugenholtz P."/>
            <person name="Woyke T."/>
            <person name="Wu D."/>
            <person name="Tindall B."/>
            <person name="Pomrenke H.G."/>
            <person name="Brambilla E."/>
            <person name="Klenk H.-P."/>
            <person name="Eisen J.A."/>
        </authorList>
    </citation>
    <scope>NUCLEOTIDE SEQUENCE [LARGE SCALE GENOMIC DNA]</scope>
    <source>
        <strain evidence="3">ATCC 49424 / DSM 5305 / JCM 21570 / NBRC 103401 / IFAM 1448</strain>
    </source>
</reference>
<dbReference type="HOGENOM" id="CLU_140176_10_2_0"/>
<dbReference type="NCBIfam" id="TIGR01764">
    <property type="entry name" value="excise"/>
    <property type="match status" value="1"/>
</dbReference>
<dbReference type="KEGG" id="pbs:Plabr_3308"/>
<gene>
    <name evidence="2" type="ordered locus">Plabr_3308</name>
</gene>
<evidence type="ECO:0000313" key="3">
    <source>
        <dbReference type="Proteomes" id="UP000006860"/>
    </source>
</evidence>